<keyword evidence="3" id="KW-1185">Reference proteome</keyword>
<evidence type="ECO:0000256" key="1">
    <source>
        <dbReference type="SAM" id="SignalP"/>
    </source>
</evidence>
<feature type="chain" id="PRO_5041930252" evidence="1">
    <location>
        <begin position="30"/>
        <end position="199"/>
    </location>
</feature>
<evidence type="ECO:0000313" key="3">
    <source>
        <dbReference type="Proteomes" id="UP000834106"/>
    </source>
</evidence>
<organism evidence="2 3">
    <name type="scientific">Fraxinus pennsylvanica</name>
    <dbReference type="NCBI Taxonomy" id="56036"/>
    <lineage>
        <taxon>Eukaryota</taxon>
        <taxon>Viridiplantae</taxon>
        <taxon>Streptophyta</taxon>
        <taxon>Embryophyta</taxon>
        <taxon>Tracheophyta</taxon>
        <taxon>Spermatophyta</taxon>
        <taxon>Magnoliopsida</taxon>
        <taxon>eudicotyledons</taxon>
        <taxon>Gunneridae</taxon>
        <taxon>Pentapetalae</taxon>
        <taxon>asterids</taxon>
        <taxon>lamiids</taxon>
        <taxon>Lamiales</taxon>
        <taxon>Oleaceae</taxon>
        <taxon>Oleeae</taxon>
        <taxon>Fraxinus</taxon>
    </lineage>
</organism>
<dbReference type="EMBL" id="OU503055">
    <property type="protein sequence ID" value="CAI9783581.1"/>
    <property type="molecule type" value="Genomic_DNA"/>
</dbReference>
<protein>
    <submittedName>
        <fullName evidence="2">Uncharacterized protein</fullName>
    </submittedName>
</protein>
<dbReference type="Proteomes" id="UP000834106">
    <property type="component" value="Chromosome 20"/>
</dbReference>
<feature type="signal peptide" evidence="1">
    <location>
        <begin position="1"/>
        <end position="29"/>
    </location>
</feature>
<name>A0AAD2ED29_9LAMI</name>
<evidence type="ECO:0000313" key="2">
    <source>
        <dbReference type="EMBL" id="CAI9783581.1"/>
    </source>
</evidence>
<proteinExistence type="predicted"/>
<accession>A0AAD2ED29</accession>
<keyword evidence="1" id="KW-0732">Signal</keyword>
<sequence length="199" mass="21463">MHMGGFPWKWHWVVAQVLAIICGAACVESHESSPYVAKSLIQSKLLEANLEFFSKLGIDAIREIDSAGYHSLEPIDLGSDDDAAIKLYYSITHGSTSSVQTPAVDATAAATNAVPGSSTATTVTAAGYYYQQPAQAAPTQQPQPQQYGVAPAAQALADDCIRSLWIGDLQYWMDEQYIYSCFALTGKEQGSSLCKALCW</sequence>
<dbReference type="AlphaFoldDB" id="A0AAD2ED29"/>
<reference evidence="2" key="1">
    <citation type="submission" date="2023-05" db="EMBL/GenBank/DDBJ databases">
        <authorList>
            <person name="Huff M."/>
        </authorList>
    </citation>
    <scope>NUCLEOTIDE SEQUENCE</scope>
</reference>
<gene>
    <name evidence="2" type="ORF">FPE_LOCUS31102</name>
</gene>